<name>A0A0Q3H5G5_BRADI</name>
<feature type="region of interest" description="Disordered" evidence="1">
    <location>
        <begin position="85"/>
        <end position="174"/>
    </location>
</feature>
<reference evidence="2" key="2">
    <citation type="submission" date="2017-06" db="EMBL/GenBank/DDBJ databases">
        <title>WGS assembly of Brachypodium distachyon.</title>
        <authorList>
            <consortium name="The International Brachypodium Initiative"/>
            <person name="Lucas S."/>
            <person name="Harmon-Smith M."/>
            <person name="Lail K."/>
            <person name="Tice H."/>
            <person name="Grimwood J."/>
            <person name="Bruce D."/>
            <person name="Barry K."/>
            <person name="Shu S."/>
            <person name="Lindquist E."/>
            <person name="Wang M."/>
            <person name="Pitluck S."/>
            <person name="Vogel J.P."/>
            <person name="Garvin D.F."/>
            <person name="Mockler T.C."/>
            <person name="Schmutz J."/>
            <person name="Rokhsar D."/>
            <person name="Bevan M.W."/>
        </authorList>
    </citation>
    <scope>NUCLEOTIDE SEQUENCE</scope>
    <source>
        <strain evidence="2">Bd21</strain>
    </source>
</reference>
<reference evidence="3" key="3">
    <citation type="submission" date="2018-08" db="UniProtKB">
        <authorList>
            <consortium name="EnsemblPlants"/>
        </authorList>
    </citation>
    <scope>IDENTIFICATION</scope>
    <source>
        <strain evidence="3">cv. Bd21</strain>
    </source>
</reference>
<gene>
    <name evidence="2" type="ORF">BRADI_1g38974v3</name>
</gene>
<evidence type="ECO:0000313" key="4">
    <source>
        <dbReference type="Proteomes" id="UP000008810"/>
    </source>
</evidence>
<dbReference type="Proteomes" id="UP000008810">
    <property type="component" value="Chromosome 1"/>
</dbReference>
<feature type="compositionally biased region" description="Gly residues" evidence="1">
    <location>
        <begin position="127"/>
        <end position="149"/>
    </location>
</feature>
<protein>
    <submittedName>
        <fullName evidence="2 3">Uncharacterized protein</fullName>
    </submittedName>
</protein>
<dbReference type="EnsemblPlants" id="KQK18119">
    <property type="protein sequence ID" value="KQK18119"/>
    <property type="gene ID" value="BRADI_1g38974v3"/>
</dbReference>
<dbReference type="EMBL" id="CM000880">
    <property type="protein sequence ID" value="KQK18119.1"/>
    <property type="molecule type" value="Genomic_DNA"/>
</dbReference>
<reference evidence="2 3" key="1">
    <citation type="journal article" date="2010" name="Nature">
        <title>Genome sequencing and analysis of the model grass Brachypodium distachyon.</title>
        <authorList>
            <consortium name="International Brachypodium Initiative"/>
        </authorList>
    </citation>
    <scope>NUCLEOTIDE SEQUENCE [LARGE SCALE GENOMIC DNA]</scope>
    <source>
        <strain evidence="2 3">Bd21</strain>
    </source>
</reference>
<sequence length="198" mass="22567">MAGDDIDVEGEGHLNQPITRLHFNALRDHLRREFRNSLQPIEEKQDKMSEDLQHLMDNVNEQLTQNMTTMRADLVAGIVRELRQQPQDASVHGDEQHETNDEAEASDARARRQQHAAPRGMRPPGPGRGNGGVAARGRGCGEVAGGRGLGGDRQRENLHRDDSEDEFDEDNYGLHRNGRFCWQRNYGREHQEEERFDP</sequence>
<proteinExistence type="predicted"/>
<dbReference type="OrthoDB" id="10448935at2759"/>
<dbReference type="AlphaFoldDB" id="A0A0Q3H5G5"/>
<evidence type="ECO:0000313" key="3">
    <source>
        <dbReference type="EnsemblPlants" id="KQK18119"/>
    </source>
</evidence>
<feature type="compositionally biased region" description="Basic and acidic residues" evidence="1">
    <location>
        <begin position="91"/>
        <end position="110"/>
    </location>
</feature>
<dbReference type="Gramene" id="KQK18119">
    <property type="protein sequence ID" value="KQK18119"/>
    <property type="gene ID" value="BRADI_1g38974v3"/>
</dbReference>
<feature type="compositionally biased region" description="Basic and acidic residues" evidence="1">
    <location>
        <begin position="150"/>
        <end position="162"/>
    </location>
</feature>
<keyword evidence="4" id="KW-1185">Reference proteome</keyword>
<dbReference type="InParanoid" id="A0A0Q3H5G5"/>
<evidence type="ECO:0000256" key="1">
    <source>
        <dbReference type="SAM" id="MobiDB-lite"/>
    </source>
</evidence>
<organism evidence="2">
    <name type="scientific">Brachypodium distachyon</name>
    <name type="common">Purple false brome</name>
    <name type="synonym">Trachynia distachya</name>
    <dbReference type="NCBI Taxonomy" id="15368"/>
    <lineage>
        <taxon>Eukaryota</taxon>
        <taxon>Viridiplantae</taxon>
        <taxon>Streptophyta</taxon>
        <taxon>Embryophyta</taxon>
        <taxon>Tracheophyta</taxon>
        <taxon>Spermatophyta</taxon>
        <taxon>Magnoliopsida</taxon>
        <taxon>Liliopsida</taxon>
        <taxon>Poales</taxon>
        <taxon>Poaceae</taxon>
        <taxon>BOP clade</taxon>
        <taxon>Pooideae</taxon>
        <taxon>Stipodae</taxon>
        <taxon>Brachypodieae</taxon>
        <taxon>Brachypodium</taxon>
    </lineage>
</organism>
<accession>A0A0Q3H5G5</accession>
<evidence type="ECO:0000313" key="2">
    <source>
        <dbReference type="EMBL" id="KQK18119.1"/>
    </source>
</evidence>